<proteinExistence type="predicted"/>
<evidence type="ECO:0000313" key="1">
    <source>
        <dbReference type="EMBL" id="PWU23059.1"/>
    </source>
</evidence>
<dbReference type="EMBL" id="PSRQ01000047">
    <property type="protein sequence ID" value="PWU23059.1"/>
    <property type="molecule type" value="Genomic_DNA"/>
</dbReference>
<organism evidence="1 2">
    <name type="scientific">Candidatus Cerribacteria bacterium 'Amazon FNV 2010 28 9'</name>
    <dbReference type="NCBI Taxonomy" id="2081795"/>
    <lineage>
        <taxon>Bacteria</taxon>
        <taxon>Candidatus Cerribacteria</taxon>
    </lineage>
</organism>
<reference evidence="1 2" key="1">
    <citation type="submission" date="2018-02" db="EMBL/GenBank/DDBJ databases">
        <title>Genomic Reconstructions from Amazon Rainforest and Pasture Soil Reveal Novel Insights into the Physiology of Candidate Phyla in Tropical Sites.</title>
        <authorList>
            <person name="Kroeger M.E."/>
            <person name="Delmont T."/>
            <person name="Eren A.M."/>
            <person name="Guo J."/>
            <person name="Meyer K.M."/>
            <person name="Khan K."/>
            <person name="Rodrigues J.L.M."/>
            <person name="Bohannan B.J.M."/>
            <person name="Tringe S."/>
            <person name="Borges C.D."/>
            <person name="Tiedje J."/>
            <person name="Tsai S.M."/>
            <person name="Nusslein K."/>
        </authorList>
    </citation>
    <scope>NUCLEOTIDE SEQUENCE [LARGE SCALE GENOMIC DNA]</scope>
    <source>
        <strain evidence="1">Amazon FNV 2010 28 9</strain>
    </source>
</reference>
<protein>
    <submittedName>
        <fullName evidence="1">Uncharacterized protein</fullName>
    </submittedName>
</protein>
<name>A0A317JN11_9BACT</name>
<evidence type="ECO:0000313" key="2">
    <source>
        <dbReference type="Proteomes" id="UP000246104"/>
    </source>
</evidence>
<gene>
    <name evidence="1" type="ORF">C5B42_04290</name>
</gene>
<dbReference type="AlphaFoldDB" id="A0A317JN11"/>
<sequence>MMVKRLVTHQAALRFRFVSTDQALDALSEALEVFHFQILWDDLAKPGEHAGIVTGNIVTIAVWLEHWGNILRSDITAWCVYPSQEKKTLACHNGELRGLEVIGPLTDLSLQMQGDLHSIGSWLLFSAEMYVELS</sequence>
<dbReference type="Proteomes" id="UP000246104">
    <property type="component" value="Unassembled WGS sequence"/>
</dbReference>
<comment type="caution">
    <text evidence="1">The sequence shown here is derived from an EMBL/GenBank/DDBJ whole genome shotgun (WGS) entry which is preliminary data.</text>
</comment>
<accession>A0A317JN11</accession>